<proteinExistence type="predicted"/>
<comment type="caution">
    <text evidence="1">The sequence shown here is derived from an EMBL/GenBank/DDBJ whole genome shotgun (WGS) entry which is preliminary data.</text>
</comment>
<sequence>MIAKPFIEDSEDLYQNAPFGYMTMRADGLIVNINTTLLVWLGYERDEILLQKIFSGLTGDGRKDLF</sequence>
<reference evidence="1 2" key="1">
    <citation type="journal article" date="2013" name="Genome Announc.">
        <title>Draft Genome Sequence of Cyclobacterium qasimii Strain M12-11BT, Isolated from Arctic Marine Sediment.</title>
        <authorList>
            <person name="Shivaji S."/>
            <person name="Ara S."/>
            <person name="Singh A."/>
            <person name="Kumar Pinnaka A."/>
        </authorList>
    </citation>
    <scope>NUCLEOTIDE SEQUENCE [LARGE SCALE GENOMIC DNA]</scope>
    <source>
        <strain evidence="1 2">M12-11B</strain>
    </source>
</reference>
<dbReference type="STRING" id="641524.ADICYQ_0434"/>
<name>S7VN17_9BACT</name>
<dbReference type="AlphaFoldDB" id="S7VN17"/>
<dbReference type="Gene3D" id="3.30.450.20">
    <property type="entry name" value="PAS domain"/>
    <property type="match status" value="1"/>
</dbReference>
<evidence type="ECO:0000313" key="1">
    <source>
        <dbReference type="EMBL" id="EPR71356.1"/>
    </source>
</evidence>
<dbReference type="EMBL" id="ATNM01000018">
    <property type="protein sequence ID" value="EPR71356.1"/>
    <property type="molecule type" value="Genomic_DNA"/>
</dbReference>
<gene>
    <name evidence="1" type="ORF">ADICYQ_0434</name>
</gene>
<evidence type="ECO:0008006" key="3">
    <source>
        <dbReference type="Google" id="ProtNLM"/>
    </source>
</evidence>
<evidence type="ECO:0000313" key="2">
    <source>
        <dbReference type="Proteomes" id="UP000014974"/>
    </source>
</evidence>
<accession>S7VN17</accession>
<protein>
    <recommendedName>
        <fullName evidence="3">PAS domain-containing protein</fullName>
    </recommendedName>
</protein>
<dbReference type="Proteomes" id="UP000014974">
    <property type="component" value="Unassembled WGS sequence"/>
</dbReference>
<dbReference type="InterPro" id="IPR035965">
    <property type="entry name" value="PAS-like_dom_sf"/>
</dbReference>
<dbReference type="eggNOG" id="COG4251">
    <property type="taxonomic scope" value="Bacteria"/>
</dbReference>
<organism evidence="1 2">
    <name type="scientific">Cyclobacterium qasimii M12-11B</name>
    <dbReference type="NCBI Taxonomy" id="641524"/>
    <lineage>
        <taxon>Bacteria</taxon>
        <taxon>Pseudomonadati</taxon>
        <taxon>Bacteroidota</taxon>
        <taxon>Cytophagia</taxon>
        <taxon>Cytophagales</taxon>
        <taxon>Cyclobacteriaceae</taxon>
        <taxon>Cyclobacterium</taxon>
    </lineage>
</organism>
<dbReference type="SUPFAM" id="SSF55785">
    <property type="entry name" value="PYP-like sensor domain (PAS domain)"/>
    <property type="match status" value="1"/>
</dbReference>